<sequence length="427" mass="46640">MRACARVLCGVLAAAGLVLGVLGCGGGASGGEGAITVWSWRTEDVAAYQKIFAEFEEETGIKAEFKPYKNTEYDTILETALKGGKGPDVMQLRAYGGLQPLADAGYLVPLDGKVERLDEFSEQALDGARRLEDGRIYGVPFAIQTLQVFYNKRIFEEHGLEEPRTYREFVAAAERLEEAGVTPIAAGGRDIWTLPILHSVVGAEVYGGDRFVDQVLEDTSAFTGPRFVESVAAVREILPYLPEDPAGVSYTDTQVLFTQERAAMFIGGSWEAGYFRSTNPDLRFGTFPMPPRQGSGPGLVSAFVDGSYGVNAASDDKKAALRLVEFMASERFGQMFADELKQISPVPGVEFRDPVLRGMVSDYEANHTPYLLLVYFRYGDPSGTDLLGQGLQNMMLGKATPRQVAESLRRGVSQWYEPGMLREVSVG</sequence>
<dbReference type="PhylomeDB" id="Q1AYD6"/>
<evidence type="ECO:0000256" key="3">
    <source>
        <dbReference type="ARBA" id="ARBA00023136"/>
    </source>
</evidence>
<dbReference type="HOGENOM" id="CLU_031285_12_3_11"/>
<dbReference type="Gene3D" id="3.40.190.10">
    <property type="entry name" value="Periplasmic binding protein-like II"/>
    <property type="match status" value="2"/>
</dbReference>
<gene>
    <name evidence="6" type="ordered locus">Rxyl_0621</name>
</gene>
<keyword evidence="1" id="KW-1003">Cell membrane</keyword>
<reference evidence="6 7" key="1">
    <citation type="submission" date="2006-06" db="EMBL/GenBank/DDBJ databases">
        <title>Complete sequence of Rubrobacter xylanophilus DSM 9941.</title>
        <authorList>
            <consortium name="US DOE Joint Genome Institute"/>
            <person name="Copeland A."/>
            <person name="Lucas S."/>
            <person name="Lapidus A."/>
            <person name="Barry K."/>
            <person name="Detter J.C."/>
            <person name="Glavina del Rio T."/>
            <person name="Hammon N."/>
            <person name="Israni S."/>
            <person name="Dalin E."/>
            <person name="Tice H."/>
            <person name="Pitluck S."/>
            <person name="Munk A.C."/>
            <person name="Brettin T."/>
            <person name="Bruce D."/>
            <person name="Han C."/>
            <person name="Tapia R."/>
            <person name="Gilna P."/>
            <person name="Schmutz J."/>
            <person name="Larimer F."/>
            <person name="Land M."/>
            <person name="Hauser L."/>
            <person name="Kyrpides N."/>
            <person name="Lykidis A."/>
            <person name="da Costa M.S."/>
            <person name="Rainey F.A."/>
            <person name="Empadinhas N."/>
            <person name="Jolivet E."/>
            <person name="Battista J.R."/>
            <person name="Richardson P."/>
        </authorList>
    </citation>
    <scope>NUCLEOTIDE SEQUENCE [LARGE SCALE GENOMIC DNA]</scope>
    <source>
        <strain evidence="7">DSM 9941 / JCM 11954 / NBRC 16129 / PRD-1</strain>
    </source>
</reference>
<evidence type="ECO:0000313" key="6">
    <source>
        <dbReference type="EMBL" id="ABG03592.1"/>
    </source>
</evidence>
<dbReference type="STRING" id="266117.Rxyl_0621"/>
<keyword evidence="3" id="KW-0472">Membrane</keyword>
<keyword evidence="4" id="KW-0564">Palmitate</keyword>
<dbReference type="PROSITE" id="PS51257">
    <property type="entry name" value="PROKAR_LIPOPROTEIN"/>
    <property type="match status" value="1"/>
</dbReference>
<dbReference type="AlphaFoldDB" id="Q1AYD6"/>
<evidence type="ECO:0000256" key="1">
    <source>
        <dbReference type="ARBA" id="ARBA00022475"/>
    </source>
</evidence>
<dbReference type="Pfam" id="PF01547">
    <property type="entry name" value="SBP_bac_1"/>
    <property type="match status" value="1"/>
</dbReference>
<dbReference type="PANTHER" id="PTHR43649:SF33">
    <property type="entry name" value="POLYGALACTURONAN_RHAMNOGALACTURONAN-BINDING PROTEIN YTCQ"/>
    <property type="match status" value="1"/>
</dbReference>
<accession>Q1AYD6</accession>
<keyword evidence="2" id="KW-0732">Signal</keyword>
<dbReference type="SUPFAM" id="SSF53850">
    <property type="entry name" value="Periplasmic binding protein-like II"/>
    <property type="match status" value="1"/>
</dbReference>
<keyword evidence="5" id="KW-0449">Lipoprotein</keyword>
<dbReference type="RefSeq" id="WP_011563610.1">
    <property type="nucleotide sequence ID" value="NC_008148.1"/>
</dbReference>
<dbReference type="Proteomes" id="UP000006637">
    <property type="component" value="Chromosome"/>
</dbReference>
<dbReference type="EMBL" id="CP000386">
    <property type="protein sequence ID" value="ABG03592.1"/>
    <property type="molecule type" value="Genomic_DNA"/>
</dbReference>
<dbReference type="KEGG" id="rxy:Rxyl_0621"/>
<dbReference type="InterPro" id="IPR006059">
    <property type="entry name" value="SBP"/>
</dbReference>
<dbReference type="InterPro" id="IPR050490">
    <property type="entry name" value="Bact_solute-bd_prot1"/>
</dbReference>
<name>Q1AYD6_RUBXD</name>
<keyword evidence="7" id="KW-1185">Reference proteome</keyword>
<dbReference type="PANTHER" id="PTHR43649">
    <property type="entry name" value="ARABINOSE-BINDING PROTEIN-RELATED"/>
    <property type="match status" value="1"/>
</dbReference>
<dbReference type="eggNOG" id="COG1653">
    <property type="taxonomic scope" value="Bacteria"/>
</dbReference>
<evidence type="ECO:0000313" key="7">
    <source>
        <dbReference type="Proteomes" id="UP000006637"/>
    </source>
</evidence>
<protein>
    <submittedName>
        <fullName evidence="6">Extracellular solute-binding protein, family 1</fullName>
    </submittedName>
</protein>
<organism evidence="6 7">
    <name type="scientific">Rubrobacter xylanophilus (strain DSM 9941 / JCM 11954 / NBRC 16129 / PRD-1)</name>
    <dbReference type="NCBI Taxonomy" id="266117"/>
    <lineage>
        <taxon>Bacteria</taxon>
        <taxon>Bacillati</taxon>
        <taxon>Actinomycetota</taxon>
        <taxon>Rubrobacteria</taxon>
        <taxon>Rubrobacterales</taxon>
        <taxon>Rubrobacteraceae</taxon>
        <taxon>Rubrobacter</taxon>
    </lineage>
</organism>
<evidence type="ECO:0000256" key="2">
    <source>
        <dbReference type="ARBA" id="ARBA00022729"/>
    </source>
</evidence>
<proteinExistence type="predicted"/>
<evidence type="ECO:0000256" key="4">
    <source>
        <dbReference type="ARBA" id="ARBA00023139"/>
    </source>
</evidence>
<evidence type="ECO:0000256" key="5">
    <source>
        <dbReference type="ARBA" id="ARBA00023288"/>
    </source>
</evidence>
<dbReference type="OrthoDB" id="8478044at2"/>